<comment type="caution">
    <text evidence="1">The sequence shown here is derived from an EMBL/GenBank/DDBJ whole genome shotgun (WGS) entry which is preliminary data.</text>
</comment>
<evidence type="ECO:0000313" key="2">
    <source>
        <dbReference type="Proteomes" id="UP000799755"/>
    </source>
</evidence>
<dbReference type="EMBL" id="MU003503">
    <property type="protein sequence ID" value="KAF2472220.1"/>
    <property type="molecule type" value="Genomic_DNA"/>
</dbReference>
<reference evidence="1" key="1">
    <citation type="journal article" date="2020" name="Stud. Mycol.">
        <title>101 Dothideomycetes genomes: a test case for predicting lifestyles and emergence of pathogens.</title>
        <authorList>
            <person name="Haridas S."/>
            <person name="Albert R."/>
            <person name="Binder M."/>
            <person name="Bloem J."/>
            <person name="Labutti K."/>
            <person name="Salamov A."/>
            <person name="Andreopoulos B."/>
            <person name="Baker S."/>
            <person name="Barry K."/>
            <person name="Bills G."/>
            <person name="Bluhm B."/>
            <person name="Cannon C."/>
            <person name="Castanera R."/>
            <person name="Culley D."/>
            <person name="Daum C."/>
            <person name="Ezra D."/>
            <person name="Gonzalez J."/>
            <person name="Henrissat B."/>
            <person name="Kuo A."/>
            <person name="Liang C."/>
            <person name="Lipzen A."/>
            <person name="Lutzoni F."/>
            <person name="Magnuson J."/>
            <person name="Mondo S."/>
            <person name="Nolan M."/>
            <person name="Ohm R."/>
            <person name="Pangilinan J."/>
            <person name="Park H.-J."/>
            <person name="Ramirez L."/>
            <person name="Alfaro M."/>
            <person name="Sun H."/>
            <person name="Tritt A."/>
            <person name="Yoshinaga Y."/>
            <person name="Zwiers L.-H."/>
            <person name="Turgeon B."/>
            <person name="Goodwin S."/>
            <person name="Spatafora J."/>
            <person name="Crous P."/>
            <person name="Grigoriev I."/>
        </authorList>
    </citation>
    <scope>NUCLEOTIDE SEQUENCE</scope>
    <source>
        <strain evidence="1">ATCC 200398</strain>
    </source>
</reference>
<protein>
    <submittedName>
        <fullName evidence="1">Uncharacterized protein</fullName>
    </submittedName>
</protein>
<dbReference type="Proteomes" id="UP000799755">
    <property type="component" value="Unassembled WGS sequence"/>
</dbReference>
<organism evidence="1 2">
    <name type="scientific">Lindgomyces ingoldianus</name>
    <dbReference type="NCBI Taxonomy" id="673940"/>
    <lineage>
        <taxon>Eukaryota</taxon>
        <taxon>Fungi</taxon>
        <taxon>Dikarya</taxon>
        <taxon>Ascomycota</taxon>
        <taxon>Pezizomycotina</taxon>
        <taxon>Dothideomycetes</taxon>
        <taxon>Pleosporomycetidae</taxon>
        <taxon>Pleosporales</taxon>
        <taxon>Lindgomycetaceae</taxon>
        <taxon>Lindgomyces</taxon>
    </lineage>
</organism>
<evidence type="ECO:0000313" key="1">
    <source>
        <dbReference type="EMBL" id="KAF2472220.1"/>
    </source>
</evidence>
<name>A0ACB6R1L5_9PLEO</name>
<gene>
    <name evidence="1" type="ORF">BDR25DRAFT_302966</name>
</gene>
<accession>A0ACB6R1L5</accession>
<keyword evidence="2" id="KW-1185">Reference proteome</keyword>
<sequence>MRFLSTLLVMLGAISVASAGITSANCGANYMKSHVDDYTGFTYAIQEMPKDQTFCVPAKSWKSLFCDSRTSSSVWAENTSDKEWCFSRYTVSIWAENLIDACTTTLKTNWISAYAQLDQGPWWIEVGRPQSQKC</sequence>
<proteinExistence type="predicted"/>